<sequence length="186" mass="20857">MTQTEIWTERLLLRGAEADDLQAFSKWFQDPEAMTYWSEAPHTDIKRTKEYLDTMITSPYNGVLDFSVCLPDPAGITSSSDSDDTSSIVIGKAGLWDGKEIGFIFDRKYWGKGYAFEALDAILKQFWSVNEGIEAVVKADVDPRNDSSLRLLRKLGFVVVGTAKETFKTHIGVCDSVYLEARKPAN</sequence>
<dbReference type="PANTHER" id="PTHR43792:SF1">
    <property type="entry name" value="N-ACETYLTRANSFERASE DOMAIN-CONTAINING PROTEIN"/>
    <property type="match status" value="1"/>
</dbReference>
<name>A0A067TPV7_GALM3</name>
<dbReference type="EMBL" id="KL142371">
    <property type="protein sequence ID" value="KDR80978.1"/>
    <property type="molecule type" value="Genomic_DNA"/>
</dbReference>
<gene>
    <name evidence="2" type="ORF">GALMADRAFT_61058</name>
</gene>
<reference evidence="3" key="1">
    <citation type="journal article" date="2014" name="Proc. Natl. Acad. Sci. U.S.A.">
        <title>Extensive sampling of basidiomycete genomes demonstrates inadequacy of the white-rot/brown-rot paradigm for wood decay fungi.</title>
        <authorList>
            <person name="Riley R."/>
            <person name="Salamov A.A."/>
            <person name="Brown D.W."/>
            <person name="Nagy L.G."/>
            <person name="Floudas D."/>
            <person name="Held B.W."/>
            <person name="Levasseur A."/>
            <person name="Lombard V."/>
            <person name="Morin E."/>
            <person name="Otillar R."/>
            <person name="Lindquist E.A."/>
            <person name="Sun H."/>
            <person name="LaButti K.M."/>
            <person name="Schmutz J."/>
            <person name="Jabbour D."/>
            <person name="Luo H."/>
            <person name="Baker S.E."/>
            <person name="Pisabarro A.G."/>
            <person name="Walton J.D."/>
            <person name="Blanchette R.A."/>
            <person name="Henrissat B."/>
            <person name="Martin F."/>
            <person name="Cullen D."/>
            <person name="Hibbett D.S."/>
            <person name="Grigoriev I.V."/>
        </authorList>
    </citation>
    <scope>NUCLEOTIDE SEQUENCE [LARGE SCALE GENOMIC DNA]</scope>
    <source>
        <strain evidence="3">CBS 339.88</strain>
    </source>
</reference>
<dbReference type="Proteomes" id="UP000027222">
    <property type="component" value="Unassembled WGS sequence"/>
</dbReference>
<accession>A0A067TPV7</accession>
<dbReference type="Pfam" id="PF13302">
    <property type="entry name" value="Acetyltransf_3"/>
    <property type="match status" value="1"/>
</dbReference>
<dbReference type="PROSITE" id="PS51186">
    <property type="entry name" value="GNAT"/>
    <property type="match status" value="1"/>
</dbReference>
<dbReference type="PANTHER" id="PTHR43792">
    <property type="entry name" value="GNAT FAMILY, PUTATIVE (AFU_ORTHOLOGUE AFUA_3G00765)-RELATED-RELATED"/>
    <property type="match status" value="1"/>
</dbReference>
<evidence type="ECO:0000259" key="1">
    <source>
        <dbReference type="PROSITE" id="PS51186"/>
    </source>
</evidence>
<dbReference type="OrthoDB" id="630895at2759"/>
<protein>
    <recommendedName>
        <fullName evidence="1">N-acetyltransferase domain-containing protein</fullName>
    </recommendedName>
</protein>
<dbReference type="HOGENOM" id="CLU_013985_3_6_1"/>
<evidence type="ECO:0000313" key="3">
    <source>
        <dbReference type="Proteomes" id="UP000027222"/>
    </source>
</evidence>
<organism evidence="2 3">
    <name type="scientific">Galerina marginata (strain CBS 339.88)</name>
    <dbReference type="NCBI Taxonomy" id="685588"/>
    <lineage>
        <taxon>Eukaryota</taxon>
        <taxon>Fungi</taxon>
        <taxon>Dikarya</taxon>
        <taxon>Basidiomycota</taxon>
        <taxon>Agaricomycotina</taxon>
        <taxon>Agaricomycetes</taxon>
        <taxon>Agaricomycetidae</taxon>
        <taxon>Agaricales</taxon>
        <taxon>Agaricineae</taxon>
        <taxon>Strophariaceae</taxon>
        <taxon>Galerina</taxon>
    </lineage>
</organism>
<dbReference type="AlphaFoldDB" id="A0A067TPV7"/>
<proteinExistence type="predicted"/>
<feature type="domain" description="N-acetyltransferase" evidence="1">
    <location>
        <begin position="11"/>
        <end position="184"/>
    </location>
</feature>
<evidence type="ECO:0000313" key="2">
    <source>
        <dbReference type="EMBL" id="KDR80978.1"/>
    </source>
</evidence>
<dbReference type="InterPro" id="IPR016181">
    <property type="entry name" value="Acyl_CoA_acyltransferase"/>
</dbReference>
<dbReference type="Gene3D" id="3.40.630.30">
    <property type="match status" value="1"/>
</dbReference>
<dbReference type="GO" id="GO:0016747">
    <property type="term" value="F:acyltransferase activity, transferring groups other than amino-acyl groups"/>
    <property type="evidence" value="ECO:0007669"/>
    <property type="project" value="InterPro"/>
</dbReference>
<keyword evidence="3" id="KW-1185">Reference proteome</keyword>
<dbReference type="InterPro" id="IPR000182">
    <property type="entry name" value="GNAT_dom"/>
</dbReference>
<dbReference type="InterPro" id="IPR051531">
    <property type="entry name" value="N-acetyltransferase"/>
</dbReference>
<dbReference type="SUPFAM" id="SSF55729">
    <property type="entry name" value="Acyl-CoA N-acyltransferases (Nat)"/>
    <property type="match status" value="1"/>
</dbReference>